<name>A0A284S161_ARMOS</name>
<dbReference type="OrthoDB" id="3237761at2759"/>
<gene>
    <name evidence="1" type="ORF">ARMOST_18184</name>
</gene>
<dbReference type="AlphaFoldDB" id="A0A284S161"/>
<sequence>MSSFPAGSRVFFYNSNGRLTGGIVESTSAMQNGSRCISRLAVRKKKLESSHGNMRA</sequence>
<proteinExistence type="predicted"/>
<dbReference type="Proteomes" id="UP000219338">
    <property type="component" value="Unassembled WGS sequence"/>
</dbReference>
<evidence type="ECO:0000313" key="2">
    <source>
        <dbReference type="Proteomes" id="UP000219338"/>
    </source>
</evidence>
<organism evidence="1 2">
    <name type="scientific">Armillaria ostoyae</name>
    <name type="common">Armillaria root rot fungus</name>
    <dbReference type="NCBI Taxonomy" id="47428"/>
    <lineage>
        <taxon>Eukaryota</taxon>
        <taxon>Fungi</taxon>
        <taxon>Dikarya</taxon>
        <taxon>Basidiomycota</taxon>
        <taxon>Agaricomycotina</taxon>
        <taxon>Agaricomycetes</taxon>
        <taxon>Agaricomycetidae</taxon>
        <taxon>Agaricales</taxon>
        <taxon>Marasmiineae</taxon>
        <taxon>Physalacriaceae</taxon>
        <taxon>Armillaria</taxon>
    </lineage>
</organism>
<accession>A0A284S161</accession>
<reference evidence="2" key="1">
    <citation type="journal article" date="2017" name="Nat. Ecol. Evol.">
        <title>Genome expansion and lineage-specific genetic innovations in the forest pathogenic fungi Armillaria.</title>
        <authorList>
            <person name="Sipos G."/>
            <person name="Prasanna A.N."/>
            <person name="Walter M.C."/>
            <person name="O'Connor E."/>
            <person name="Balint B."/>
            <person name="Krizsan K."/>
            <person name="Kiss B."/>
            <person name="Hess J."/>
            <person name="Varga T."/>
            <person name="Slot J."/>
            <person name="Riley R."/>
            <person name="Boka B."/>
            <person name="Rigling D."/>
            <person name="Barry K."/>
            <person name="Lee J."/>
            <person name="Mihaltcheva S."/>
            <person name="LaButti K."/>
            <person name="Lipzen A."/>
            <person name="Waldron R."/>
            <person name="Moloney N.M."/>
            <person name="Sperisen C."/>
            <person name="Kredics L."/>
            <person name="Vagvoelgyi C."/>
            <person name="Patrignani A."/>
            <person name="Fitzpatrick D."/>
            <person name="Nagy I."/>
            <person name="Doyle S."/>
            <person name="Anderson J.B."/>
            <person name="Grigoriev I.V."/>
            <person name="Gueldener U."/>
            <person name="Muensterkoetter M."/>
            <person name="Nagy L.G."/>
        </authorList>
    </citation>
    <scope>NUCLEOTIDE SEQUENCE [LARGE SCALE GENOMIC DNA]</scope>
    <source>
        <strain evidence="2">C18/9</strain>
    </source>
</reference>
<evidence type="ECO:0000313" key="1">
    <source>
        <dbReference type="EMBL" id="SJL14717.1"/>
    </source>
</evidence>
<protein>
    <submittedName>
        <fullName evidence="1">Uncharacterized protein</fullName>
    </submittedName>
</protein>
<keyword evidence="2" id="KW-1185">Reference proteome</keyword>
<dbReference type="EMBL" id="FUEG01000025">
    <property type="protein sequence ID" value="SJL14717.1"/>
    <property type="molecule type" value="Genomic_DNA"/>
</dbReference>